<dbReference type="PANTHER" id="PTHR30041:SF4">
    <property type="entry name" value="ARSENATE REDUCTASE"/>
    <property type="match status" value="1"/>
</dbReference>
<dbReference type="PANTHER" id="PTHR30041">
    <property type="entry name" value="ARSENATE REDUCTASE"/>
    <property type="match status" value="1"/>
</dbReference>
<evidence type="ECO:0000256" key="3">
    <source>
        <dbReference type="PROSITE-ProRule" id="PRU01282"/>
    </source>
</evidence>
<dbReference type="Gene3D" id="3.40.30.10">
    <property type="entry name" value="Glutaredoxin"/>
    <property type="match status" value="1"/>
</dbReference>
<dbReference type="CDD" id="cd03034">
    <property type="entry name" value="ArsC_ArsC"/>
    <property type="match status" value="1"/>
</dbReference>
<dbReference type="GO" id="GO:0008794">
    <property type="term" value="F:arsenate reductase (glutaredoxin) activity"/>
    <property type="evidence" value="ECO:0007669"/>
    <property type="project" value="UniProtKB-UniRule"/>
</dbReference>
<comment type="caution">
    <text evidence="5">The sequence shown here is derived from an EMBL/GenBank/DDBJ whole genome shotgun (WGS) entry which is preliminary data.</text>
</comment>
<evidence type="ECO:0000313" key="5">
    <source>
        <dbReference type="EMBL" id="RAU17704.1"/>
    </source>
</evidence>
<dbReference type="PROSITE" id="PS51353">
    <property type="entry name" value="ARSC"/>
    <property type="match status" value="1"/>
</dbReference>
<dbReference type="AlphaFoldDB" id="A0A364NKZ5"/>
<dbReference type="InterPro" id="IPR006659">
    <property type="entry name" value="Arsenate_reductase"/>
</dbReference>
<keyword evidence="6" id="KW-1185">Reference proteome</keyword>
<dbReference type="NCBIfam" id="TIGR00014">
    <property type="entry name" value="arsC"/>
    <property type="match status" value="1"/>
</dbReference>
<evidence type="ECO:0000256" key="4">
    <source>
        <dbReference type="RuleBase" id="RU362029"/>
    </source>
</evidence>
<evidence type="ECO:0000256" key="1">
    <source>
        <dbReference type="ARBA" id="ARBA00007198"/>
    </source>
</evidence>
<dbReference type="SUPFAM" id="SSF52833">
    <property type="entry name" value="Thioredoxin-like"/>
    <property type="match status" value="1"/>
</dbReference>
<comment type="similarity">
    <text evidence="1 3 4">Belongs to the ArsC family.</text>
</comment>
<dbReference type="OrthoDB" id="9790554at2"/>
<dbReference type="EC" id="1.20.4.1" evidence="4"/>
<reference evidence="5 6" key="1">
    <citation type="submission" date="2018-06" db="EMBL/GenBank/DDBJ databases">
        <title>Nitrincola tibetense sp. nov., isolated from Lake XuguoCo on Tibetan Plateau.</title>
        <authorList>
            <person name="Xing P."/>
        </authorList>
    </citation>
    <scope>NUCLEOTIDE SEQUENCE [LARGE SCALE GENOMIC DNA]</scope>
    <source>
        <strain evidence="6">xg18</strain>
    </source>
</reference>
<sequence length="117" mass="13231">MPDIIIYHNPRCSKSREALSLLESRNIAPTVCDYQKTPLNAEQIRDLVDKLGIQVKDLLRSKETEFKSAGLDRADVTDEERIQAMVDLPKLIERPIVVVGDQARIGRPPETILEILP</sequence>
<evidence type="ECO:0000256" key="2">
    <source>
        <dbReference type="ARBA" id="ARBA00023002"/>
    </source>
</evidence>
<dbReference type="InterPro" id="IPR036249">
    <property type="entry name" value="Thioredoxin-like_sf"/>
</dbReference>
<dbReference type="InterPro" id="IPR006660">
    <property type="entry name" value="Arsenate_reductase-like"/>
</dbReference>
<keyword evidence="2 4" id="KW-0560">Oxidoreductase</keyword>
<dbReference type="EMBL" id="QKRX01000008">
    <property type="protein sequence ID" value="RAU17704.1"/>
    <property type="molecule type" value="Genomic_DNA"/>
</dbReference>
<organism evidence="5 6">
    <name type="scientific">Nitrincola tibetensis</name>
    <dbReference type="NCBI Taxonomy" id="2219697"/>
    <lineage>
        <taxon>Bacteria</taxon>
        <taxon>Pseudomonadati</taxon>
        <taxon>Pseudomonadota</taxon>
        <taxon>Gammaproteobacteria</taxon>
        <taxon>Oceanospirillales</taxon>
        <taxon>Oceanospirillaceae</taxon>
        <taxon>Nitrincola</taxon>
    </lineage>
</organism>
<gene>
    <name evidence="5" type="primary">arsC</name>
    <name evidence="5" type="ORF">DN062_11950</name>
</gene>
<dbReference type="RefSeq" id="WP_112159552.1">
    <property type="nucleotide sequence ID" value="NZ_QKRX01000008.1"/>
</dbReference>
<proteinExistence type="inferred from homology"/>
<protein>
    <recommendedName>
        <fullName evidence="4">Arsenate reductase</fullName>
        <ecNumber evidence="4">1.20.4.1</ecNumber>
    </recommendedName>
</protein>
<name>A0A364NKZ5_9GAMM</name>
<comment type="catalytic activity">
    <reaction evidence="4">
        <text>[glutaredoxin]-dithiol + arsenate + glutathione + H(+) = glutathionyl-S-S-[glutaredoxin] + arsenite + H2O</text>
        <dbReference type="Rhea" id="RHEA:22016"/>
        <dbReference type="Rhea" id="RHEA-COMP:10729"/>
        <dbReference type="Rhea" id="RHEA-COMP:17668"/>
        <dbReference type="ChEBI" id="CHEBI:15377"/>
        <dbReference type="ChEBI" id="CHEBI:15378"/>
        <dbReference type="ChEBI" id="CHEBI:29242"/>
        <dbReference type="ChEBI" id="CHEBI:29950"/>
        <dbReference type="ChEBI" id="CHEBI:48597"/>
        <dbReference type="ChEBI" id="CHEBI:57925"/>
        <dbReference type="ChEBI" id="CHEBI:146199"/>
        <dbReference type="EC" id="1.20.4.1"/>
    </reaction>
</comment>
<accession>A0A364NKZ5</accession>
<dbReference type="Pfam" id="PF03960">
    <property type="entry name" value="ArsC"/>
    <property type="match status" value="1"/>
</dbReference>
<dbReference type="Proteomes" id="UP000250744">
    <property type="component" value="Unassembled WGS sequence"/>
</dbReference>
<evidence type="ECO:0000313" key="6">
    <source>
        <dbReference type="Proteomes" id="UP000250744"/>
    </source>
</evidence>